<proteinExistence type="predicted"/>
<organism evidence="3 4">
    <name type="scientific">Streblomastix strix</name>
    <dbReference type="NCBI Taxonomy" id="222440"/>
    <lineage>
        <taxon>Eukaryota</taxon>
        <taxon>Metamonada</taxon>
        <taxon>Preaxostyla</taxon>
        <taxon>Oxymonadida</taxon>
        <taxon>Streblomastigidae</taxon>
        <taxon>Streblomastix</taxon>
    </lineage>
</organism>
<feature type="region of interest" description="Disordered" evidence="2">
    <location>
        <begin position="293"/>
        <end position="338"/>
    </location>
</feature>
<feature type="compositionally biased region" description="Polar residues" evidence="2">
    <location>
        <begin position="328"/>
        <end position="338"/>
    </location>
</feature>
<feature type="compositionally biased region" description="Basic and acidic residues" evidence="2">
    <location>
        <begin position="120"/>
        <end position="137"/>
    </location>
</feature>
<dbReference type="AlphaFoldDB" id="A0A5J4VLH0"/>
<gene>
    <name evidence="3" type="ORF">EZS28_021123</name>
</gene>
<evidence type="ECO:0000256" key="2">
    <source>
        <dbReference type="SAM" id="MobiDB-lite"/>
    </source>
</evidence>
<evidence type="ECO:0000256" key="1">
    <source>
        <dbReference type="SAM" id="Coils"/>
    </source>
</evidence>
<feature type="compositionally biased region" description="Low complexity" evidence="2">
    <location>
        <begin position="390"/>
        <end position="405"/>
    </location>
</feature>
<feature type="compositionally biased region" description="Polar residues" evidence="2">
    <location>
        <begin position="308"/>
        <end position="317"/>
    </location>
</feature>
<name>A0A5J4VLH0_9EUKA</name>
<keyword evidence="1" id="KW-0175">Coiled coil</keyword>
<protein>
    <submittedName>
        <fullName evidence="3">Uncharacterized protein</fullName>
    </submittedName>
</protein>
<dbReference type="Proteomes" id="UP000324800">
    <property type="component" value="Unassembled WGS sequence"/>
</dbReference>
<evidence type="ECO:0000313" key="4">
    <source>
        <dbReference type="Proteomes" id="UP000324800"/>
    </source>
</evidence>
<feature type="region of interest" description="Disordered" evidence="2">
    <location>
        <begin position="120"/>
        <end position="140"/>
    </location>
</feature>
<evidence type="ECO:0000313" key="3">
    <source>
        <dbReference type="EMBL" id="KAA6383350.1"/>
    </source>
</evidence>
<dbReference type="EMBL" id="SNRW01006291">
    <property type="protein sequence ID" value="KAA6383350.1"/>
    <property type="molecule type" value="Genomic_DNA"/>
</dbReference>
<sequence>MQKTNTQNTSSYAQLNASKQQLSQTGGLPKKQSSFSESKKQLLASQSIIPTNSMKKRKSSLRSILTANSNQSVQNENKVNGIMNVDAEIEILTRGIRNFQQQCQQLGELTEKACKQTQKLRRESIKKPKSNKSKDDINSDEGNAVAINLNDNEVYIDTEDEINEDVIAKIYNGAQVETIKLLHAMRGRKLELRRRIIGLYEEADRQEEQIRALIELEDERQIMMKEQDDNQKTLVNLKDLRDNIYNKWVNDQQTSDTFLYHEDEEEQKDTLYYKNFHSPETSPVEQQQPLHYTSHQNNLPHPSPIISRPQQLRQTPKTPELDFEDYSPGSNGDYFQSPRPQINKYEVVMSSIQSQINSEIEQGKGLVEIKEVDSSDEDDKSQKHEKQPLKQVQKNKQSVVNQQQKRYSNITKVKQQIPQKPLKVKIMSNRASQNQGK</sequence>
<comment type="caution">
    <text evidence="3">The sequence shown here is derived from an EMBL/GenBank/DDBJ whole genome shotgun (WGS) entry which is preliminary data.</text>
</comment>
<feature type="region of interest" description="Disordered" evidence="2">
    <location>
        <begin position="370"/>
        <end position="437"/>
    </location>
</feature>
<feature type="compositionally biased region" description="Polar residues" evidence="2">
    <location>
        <begin position="1"/>
        <end position="26"/>
    </location>
</feature>
<feature type="coiled-coil region" evidence="1">
    <location>
        <begin position="189"/>
        <end position="243"/>
    </location>
</feature>
<reference evidence="3 4" key="1">
    <citation type="submission" date="2019-03" db="EMBL/GenBank/DDBJ databases">
        <title>Single cell metagenomics reveals metabolic interactions within the superorganism composed of flagellate Streblomastix strix and complex community of Bacteroidetes bacteria on its surface.</title>
        <authorList>
            <person name="Treitli S.C."/>
            <person name="Kolisko M."/>
            <person name="Husnik F."/>
            <person name="Keeling P."/>
            <person name="Hampl V."/>
        </authorList>
    </citation>
    <scope>NUCLEOTIDE SEQUENCE [LARGE SCALE GENOMIC DNA]</scope>
    <source>
        <strain evidence="3">ST1C</strain>
    </source>
</reference>
<feature type="region of interest" description="Disordered" evidence="2">
    <location>
        <begin position="1"/>
        <end position="39"/>
    </location>
</feature>
<accession>A0A5J4VLH0</accession>
<feature type="compositionally biased region" description="Polar residues" evidence="2">
    <location>
        <begin position="406"/>
        <end position="418"/>
    </location>
</feature>